<dbReference type="InterPro" id="IPR032675">
    <property type="entry name" value="LRR_dom_sf"/>
</dbReference>
<dbReference type="PANTHER" id="PTHR24366">
    <property type="entry name" value="IG(IMMUNOGLOBULIN) AND LRR(LEUCINE RICH REPEAT) DOMAINS"/>
    <property type="match status" value="1"/>
</dbReference>
<dbReference type="SMART" id="SM00369">
    <property type="entry name" value="LRR_TYP"/>
    <property type="match status" value="5"/>
</dbReference>
<dbReference type="PANTHER" id="PTHR24366:SF96">
    <property type="entry name" value="LEUCINE RICH REPEAT CONTAINING 53"/>
    <property type="match status" value="1"/>
</dbReference>
<dbReference type="Proteomes" id="UP000008461">
    <property type="component" value="Chromosome"/>
</dbReference>
<evidence type="ECO:0000256" key="10">
    <source>
        <dbReference type="ARBA" id="ARBA00048679"/>
    </source>
</evidence>
<comment type="catalytic activity">
    <reaction evidence="10">
        <text>L-seryl-[protein] + ATP = O-phospho-L-seryl-[protein] + ADP + H(+)</text>
        <dbReference type="Rhea" id="RHEA:17989"/>
        <dbReference type="Rhea" id="RHEA-COMP:9863"/>
        <dbReference type="Rhea" id="RHEA-COMP:11604"/>
        <dbReference type="ChEBI" id="CHEBI:15378"/>
        <dbReference type="ChEBI" id="CHEBI:29999"/>
        <dbReference type="ChEBI" id="CHEBI:30616"/>
        <dbReference type="ChEBI" id="CHEBI:83421"/>
        <dbReference type="ChEBI" id="CHEBI:456216"/>
        <dbReference type="EC" id="2.7.11.1"/>
    </reaction>
</comment>
<evidence type="ECO:0000256" key="9">
    <source>
        <dbReference type="ARBA" id="ARBA00047899"/>
    </source>
</evidence>
<dbReference type="Gene3D" id="3.80.10.10">
    <property type="entry name" value="Ribonuclease Inhibitor"/>
    <property type="match status" value="1"/>
</dbReference>
<evidence type="ECO:0000256" key="7">
    <source>
        <dbReference type="ARBA" id="ARBA00022777"/>
    </source>
</evidence>
<dbReference type="Gene3D" id="1.10.10.2200">
    <property type="match status" value="1"/>
</dbReference>
<dbReference type="HOGENOM" id="CLU_295564_0_0_10"/>
<feature type="domain" description="Roc" evidence="11">
    <location>
        <begin position="275"/>
        <end position="480"/>
    </location>
</feature>
<evidence type="ECO:0000313" key="12">
    <source>
        <dbReference type="EMBL" id="AEE52753.1"/>
    </source>
</evidence>
<dbReference type="InterPro" id="IPR003591">
    <property type="entry name" value="Leu-rich_rpt_typical-subtyp"/>
</dbReference>
<protein>
    <recommendedName>
        <fullName evidence="1">non-specific serine/threonine protein kinase</fullName>
        <ecNumber evidence="1">2.7.11.1</ecNumber>
    </recommendedName>
</protein>
<dbReference type="AlphaFoldDB" id="F4L044"/>
<dbReference type="EC" id="2.7.11.1" evidence="1"/>
<reference evidence="12 13" key="1">
    <citation type="journal article" date="2011" name="Stand. Genomic Sci.">
        <title>Complete genome sequence of Haliscomenobacter hydrossis type strain (O).</title>
        <authorList>
            <consortium name="US DOE Joint Genome Institute (JGI-PGF)"/>
            <person name="Daligault H."/>
            <person name="Lapidus A."/>
            <person name="Zeytun A."/>
            <person name="Nolan M."/>
            <person name="Lucas S."/>
            <person name="Del Rio T.G."/>
            <person name="Tice H."/>
            <person name="Cheng J.F."/>
            <person name="Tapia R."/>
            <person name="Han C."/>
            <person name="Goodwin L."/>
            <person name="Pitluck S."/>
            <person name="Liolios K."/>
            <person name="Pagani I."/>
            <person name="Ivanova N."/>
            <person name="Huntemann M."/>
            <person name="Mavromatis K."/>
            <person name="Mikhailova N."/>
            <person name="Pati A."/>
            <person name="Chen A."/>
            <person name="Palaniappan K."/>
            <person name="Land M."/>
            <person name="Hauser L."/>
            <person name="Brambilla E.M."/>
            <person name="Rohde M."/>
            <person name="Verbarg S."/>
            <person name="Goker M."/>
            <person name="Bristow J."/>
            <person name="Eisen J.A."/>
            <person name="Markowitz V."/>
            <person name="Hugenholtz P."/>
            <person name="Kyrpides N.C."/>
            <person name="Klenk H.P."/>
            <person name="Woyke T."/>
        </authorList>
    </citation>
    <scope>NUCLEOTIDE SEQUENCE [LARGE SCALE GENOMIC DNA]</scope>
    <source>
        <strain evidence="13">ATCC 27775 / DSM 1100 / LMG 10767 / O</strain>
    </source>
</reference>
<dbReference type="SMART" id="SM00174">
    <property type="entry name" value="RHO"/>
    <property type="match status" value="1"/>
</dbReference>
<dbReference type="Pfam" id="PF08477">
    <property type="entry name" value="Roc"/>
    <property type="match status" value="1"/>
</dbReference>
<dbReference type="GO" id="GO:0003924">
    <property type="term" value="F:GTPase activity"/>
    <property type="evidence" value="ECO:0007669"/>
    <property type="project" value="InterPro"/>
</dbReference>
<evidence type="ECO:0000256" key="2">
    <source>
        <dbReference type="ARBA" id="ARBA00022527"/>
    </source>
</evidence>
<dbReference type="GO" id="GO:0005524">
    <property type="term" value="F:ATP binding"/>
    <property type="evidence" value="ECO:0007669"/>
    <property type="project" value="UniProtKB-KW"/>
</dbReference>
<keyword evidence="13" id="KW-1185">Reference proteome</keyword>
<dbReference type="GO" id="GO:0004674">
    <property type="term" value="F:protein serine/threonine kinase activity"/>
    <property type="evidence" value="ECO:0007669"/>
    <property type="project" value="UniProtKB-KW"/>
</dbReference>
<dbReference type="InterPro" id="IPR036388">
    <property type="entry name" value="WH-like_DNA-bd_sf"/>
</dbReference>
<dbReference type="PROSITE" id="PS51424">
    <property type="entry name" value="ROC"/>
    <property type="match status" value="1"/>
</dbReference>
<reference key="2">
    <citation type="submission" date="2011-04" db="EMBL/GenBank/DDBJ databases">
        <title>Complete sequence of chromosome of Haliscomenobacter hydrossis DSM 1100.</title>
        <authorList>
            <consortium name="US DOE Joint Genome Institute (JGI-PGF)"/>
            <person name="Lucas S."/>
            <person name="Han J."/>
            <person name="Lapidus A."/>
            <person name="Bruce D."/>
            <person name="Goodwin L."/>
            <person name="Pitluck S."/>
            <person name="Peters L."/>
            <person name="Kyrpides N."/>
            <person name="Mavromatis K."/>
            <person name="Ivanova N."/>
            <person name="Ovchinnikova G."/>
            <person name="Pagani I."/>
            <person name="Daligault H."/>
            <person name="Detter J.C."/>
            <person name="Han C."/>
            <person name="Land M."/>
            <person name="Hauser L."/>
            <person name="Markowitz V."/>
            <person name="Cheng J.-F."/>
            <person name="Hugenholtz P."/>
            <person name="Woyke T."/>
            <person name="Wu D."/>
            <person name="Verbarg S."/>
            <person name="Frueling A."/>
            <person name="Brambilla E."/>
            <person name="Klenk H.-P."/>
            <person name="Eisen J.A."/>
        </authorList>
    </citation>
    <scope>NUCLEOTIDE SEQUENCE</scope>
    <source>
        <strain>DSM 1100</strain>
    </source>
</reference>
<dbReference type="Pfam" id="PF19964">
    <property type="entry name" value="EAD11"/>
    <property type="match status" value="1"/>
</dbReference>
<keyword evidence="8" id="KW-0067">ATP-binding</keyword>
<dbReference type="InterPro" id="IPR045439">
    <property type="entry name" value="EAD11"/>
</dbReference>
<dbReference type="InterPro" id="IPR001611">
    <property type="entry name" value="Leu-rich_rpt"/>
</dbReference>
<evidence type="ECO:0000313" key="13">
    <source>
        <dbReference type="Proteomes" id="UP000008461"/>
    </source>
</evidence>
<proteinExistence type="predicted"/>
<dbReference type="RefSeq" id="WP_013767289.1">
    <property type="nucleotide sequence ID" value="NC_015510.1"/>
</dbReference>
<dbReference type="InterPro" id="IPR020859">
    <property type="entry name" value="ROC"/>
</dbReference>
<evidence type="ECO:0000256" key="1">
    <source>
        <dbReference type="ARBA" id="ARBA00012513"/>
    </source>
</evidence>
<keyword evidence="3" id="KW-0433">Leucine-rich repeat</keyword>
<sequence>MSTTIPAYLEPLATRLGIELEPQASLELLVREDYAQDDRNIRHFTLDETDQLIGLNLAGCNKLEALQELDSAVYQHLEVLIAGRTPLRQLRIPAEMQSLRDLRLYECSQLKQVDLSDDLSTLQYLDLSECALTHLHLPKGLNALGKLYVQKNKLQSLHWPETCPKLKLADLSQNQLTQLDLPAGLTALRFLYLNDNQLNRLSSAGNLPALQVLHLRKNQLEDLPLVFVQGERMETLYLHSNPLSTLPKELIAKEERGSSLKEVRDYLLELNKKDNIIINDRAKLIIVGNGRVGKTSICKQLQGKSFDYNEAYTHGIQIGKLNEKDLPDIATESLQLNVWDFGGQEIFYATHQFFLSDEAIYLLAWTNEKNVLQHRQQSNLPQDEKWRSEEYWLDNIRLHGPNSPILMVQTHSDCREHKLVPDPNIQKIYAVEFLDFSASKRYGLEELKDLIATNLKAAKTMYGKEFPKTYEAVIDRMEKTRAKFITLEEFKRICTEIGILPGTESTLLSYLHNSGVVVYFDRVGLREVVFTNPNWLTEQVYRLINNELNTKNGKIDAEYLAKMLPEYDAEERRRFVELLKTFKLIFKVKGEEQVYIAPQYLPEDLPGDTKIMYTRLKRLLGPKPAFLLRFPRFMPDNVMVNFLSTYGSYSDEIFWRNGIFFVTGKNQECIVELDESTKTLSIYAANSPEGYVLQREICTTFVELSKNTSSEISLDGQAFASWQKLKEQYGLYEHNPLQSFLATDDHTQLWFKNFVQFFEGKNGRSSGDKIKELIIETRLKKALETLADAAPPSLKNDCIALLSRLNTLEHKEINNTISTADAGLERAQIIDAALKCCDLL</sequence>
<dbReference type="GO" id="GO:0005525">
    <property type="term" value="F:GTP binding"/>
    <property type="evidence" value="ECO:0007669"/>
    <property type="project" value="InterPro"/>
</dbReference>
<dbReference type="EMBL" id="CP002691">
    <property type="protein sequence ID" value="AEE52753.1"/>
    <property type="molecule type" value="Genomic_DNA"/>
</dbReference>
<accession>F4L044</accession>
<evidence type="ECO:0000256" key="5">
    <source>
        <dbReference type="ARBA" id="ARBA00022737"/>
    </source>
</evidence>
<dbReference type="InterPro" id="IPR001806">
    <property type="entry name" value="Small_GTPase"/>
</dbReference>
<comment type="catalytic activity">
    <reaction evidence="9">
        <text>L-threonyl-[protein] + ATP = O-phospho-L-threonyl-[protein] + ADP + H(+)</text>
        <dbReference type="Rhea" id="RHEA:46608"/>
        <dbReference type="Rhea" id="RHEA-COMP:11060"/>
        <dbReference type="Rhea" id="RHEA-COMP:11605"/>
        <dbReference type="ChEBI" id="CHEBI:15378"/>
        <dbReference type="ChEBI" id="CHEBI:30013"/>
        <dbReference type="ChEBI" id="CHEBI:30616"/>
        <dbReference type="ChEBI" id="CHEBI:61977"/>
        <dbReference type="ChEBI" id="CHEBI:456216"/>
        <dbReference type="EC" id="2.7.11.1"/>
    </reaction>
</comment>
<evidence type="ECO:0000256" key="8">
    <source>
        <dbReference type="ARBA" id="ARBA00022840"/>
    </source>
</evidence>
<keyword evidence="6" id="KW-0547">Nucleotide-binding</keyword>
<dbReference type="InterPro" id="IPR027417">
    <property type="entry name" value="P-loop_NTPase"/>
</dbReference>
<dbReference type="Gene3D" id="1.10.10.10">
    <property type="entry name" value="Winged helix-like DNA-binding domain superfamily/Winged helix DNA-binding domain"/>
    <property type="match status" value="1"/>
</dbReference>
<evidence type="ECO:0000256" key="6">
    <source>
        <dbReference type="ARBA" id="ARBA00022741"/>
    </source>
</evidence>
<keyword evidence="2" id="KW-0723">Serine/threonine-protein kinase</keyword>
<dbReference type="PROSITE" id="PS51450">
    <property type="entry name" value="LRR"/>
    <property type="match status" value="1"/>
</dbReference>
<dbReference type="SUPFAM" id="SSF52058">
    <property type="entry name" value="L domain-like"/>
    <property type="match status" value="1"/>
</dbReference>
<keyword evidence="7" id="KW-0418">Kinase</keyword>
<dbReference type="eggNOG" id="COG1100">
    <property type="taxonomic scope" value="Bacteria"/>
</dbReference>
<dbReference type="STRING" id="760192.Halhy_4925"/>
<dbReference type="Gene3D" id="3.40.50.300">
    <property type="entry name" value="P-loop containing nucleotide triphosphate hydrolases"/>
    <property type="match status" value="1"/>
</dbReference>
<organism evidence="12 13">
    <name type="scientific">Haliscomenobacter hydrossis (strain ATCC 27775 / DSM 1100 / LMG 10767 / O)</name>
    <dbReference type="NCBI Taxonomy" id="760192"/>
    <lineage>
        <taxon>Bacteria</taxon>
        <taxon>Pseudomonadati</taxon>
        <taxon>Bacteroidota</taxon>
        <taxon>Saprospiria</taxon>
        <taxon>Saprospirales</taxon>
        <taxon>Haliscomenobacteraceae</taxon>
        <taxon>Haliscomenobacter</taxon>
    </lineage>
</organism>
<dbReference type="eggNOG" id="COG4886">
    <property type="taxonomic scope" value="Bacteria"/>
</dbReference>
<name>F4L044_HALH1</name>
<keyword evidence="5" id="KW-0677">Repeat</keyword>
<gene>
    <name evidence="12" type="ordered locus">Halhy_4925</name>
</gene>
<dbReference type="PRINTS" id="PR00449">
    <property type="entry name" value="RASTRNSFRMNG"/>
</dbReference>
<keyword evidence="4" id="KW-0808">Transferase</keyword>
<dbReference type="Pfam" id="PF13306">
    <property type="entry name" value="LRR_5"/>
    <property type="match status" value="1"/>
</dbReference>
<evidence type="ECO:0000256" key="3">
    <source>
        <dbReference type="ARBA" id="ARBA00022614"/>
    </source>
</evidence>
<dbReference type="InterPro" id="IPR026906">
    <property type="entry name" value="LRR_5"/>
</dbReference>
<evidence type="ECO:0000256" key="4">
    <source>
        <dbReference type="ARBA" id="ARBA00022679"/>
    </source>
</evidence>
<dbReference type="InterPro" id="IPR032171">
    <property type="entry name" value="COR-A"/>
</dbReference>
<dbReference type="OrthoDB" id="1148122at2"/>
<dbReference type="Pfam" id="PF16095">
    <property type="entry name" value="COR-A"/>
    <property type="match status" value="1"/>
</dbReference>
<dbReference type="SUPFAM" id="SSF52540">
    <property type="entry name" value="P-loop containing nucleoside triphosphate hydrolases"/>
    <property type="match status" value="1"/>
</dbReference>
<dbReference type="KEGG" id="hhy:Halhy_4925"/>
<evidence type="ECO:0000259" key="11">
    <source>
        <dbReference type="PROSITE" id="PS51424"/>
    </source>
</evidence>